<dbReference type="SUPFAM" id="SSF103481">
    <property type="entry name" value="Multidrug resistance efflux transporter EmrE"/>
    <property type="match status" value="2"/>
</dbReference>
<gene>
    <name evidence="8" type="ORF">SAMN02745977_00393</name>
</gene>
<dbReference type="Proteomes" id="UP000199531">
    <property type="component" value="Unassembled WGS sequence"/>
</dbReference>
<keyword evidence="3 6" id="KW-0812">Transmembrane</keyword>
<dbReference type="AlphaFoldDB" id="A0A1H8DQU0"/>
<name>A0A1H8DQU0_9BURK</name>
<organism evidence="8 9">
    <name type="scientific">Brachymonas denitrificans DSM 15123</name>
    <dbReference type="NCBI Taxonomy" id="1121117"/>
    <lineage>
        <taxon>Bacteria</taxon>
        <taxon>Pseudomonadati</taxon>
        <taxon>Pseudomonadota</taxon>
        <taxon>Betaproteobacteria</taxon>
        <taxon>Burkholderiales</taxon>
        <taxon>Comamonadaceae</taxon>
        <taxon>Brachymonas</taxon>
    </lineage>
</organism>
<accession>A0A1H8DQU0</accession>
<dbReference type="EMBL" id="FOCW01000001">
    <property type="protein sequence ID" value="SEN08918.1"/>
    <property type="molecule type" value="Genomic_DNA"/>
</dbReference>
<keyword evidence="4 6" id="KW-1133">Transmembrane helix</keyword>
<dbReference type="InterPro" id="IPR037185">
    <property type="entry name" value="EmrE-like"/>
</dbReference>
<feature type="transmembrane region" description="Helical" evidence="6">
    <location>
        <begin position="161"/>
        <end position="183"/>
    </location>
</feature>
<proteinExistence type="inferred from homology"/>
<evidence type="ECO:0000256" key="5">
    <source>
        <dbReference type="ARBA" id="ARBA00023136"/>
    </source>
</evidence>
<comment type="similarity">
    <text evidence="2">Belongs to the EamA transporter family.</text>
</comment>
<dbReference type="PANTHER" id="PTHR32322">
    <property type="entry name" value="INNER MEMBRANE TRANSPORTER"/>
    <property type="match status" value="1"/>
</dbReference>
<dbReference type="PANTHER" id="PTHR32322:SF2">
    <property type="entry name" value="EAMA DOMAIN-CONTAINING PROTEIN"/>
    <property type="match status" value="1"/>
</dbReference>
<feature type="transmembrane region" description="Helical" evidence="6">
    <location>
        <begin position="78"/>
        <end position="98"/>
    </location>
</feature>
<feature type="domain" description="EamA" evidence="7">
    <location>
        <begin position="16"/>
        <end position="148"/>
    </location>
</feature>
<reference evidence="8 9" key="1">
    <citation type="submission" date="2016-10" db="EMBL/GenBank/DDBJ databases">
        <authorList>
            <person name="de Groot N.N."/>
        </authorList>
    </citation>
    <scope>NUCLEOTIDE SEQUENCE [LARGE SCALE GENOMIC DNA]</scope>
    <source>
        <strain evidence="8 9">DSM 15123</strain>
    </source>
</reference>
<evidence type="ECO:0000256" key="1">
    <source>
        <dbReference type="ARBA" id="ARBA00004141"/>
    </source>
</evidence>
<dbReference type="Pfam" id="PF00892">
    <property type="entry name" value="EamA"/>
    <property type="match status" value="2"/>
</dbReference>
<dbReference type="OrthoDB" id="4167046at2"/>
<feature type="transmembrane region" description="Helical" evidence="6">
    <location>
        <begin position="262"/>
        <end position="282"/>
    </location>
</feature>
<feature type="transmembrane region" description="Helical" evidence="6">
    <location>
        <begin position="48"/>
        <end position="66"/>
    </location>
</feature>
<feature type="transmembrane region" description="Helical" evidence="6">
    <location>
        <begin position="228"/>
        <end position="250"/>
    </location>
</feature>
<protein>
    <submittedName>
        <fullName evidence="8">Permease of the drug/metabolite transporter (DMT) superfamily</fullName>
    </submittedName>
</protein>
<dbReference type="GO" id="GO:0016020">
    <property type="term" value="C:membrane"/>
    <property type="evidence" value="ECO:0007669"/>
    <property type="project" value="UniProtKB-SubCell"/>
</dbReference>
<dbReference type="InterPro" id="IPR050638">
    <property type="entry name" value="AA-Vitamin_Transporters"/>
</dbReference>
<feature type="domain" description="EamA" evidence="7">
    <location>
        <begin position="163"/>
        <end position="305"/>
    </location>
</feature>
<keyword evidence="5 6" id="KW-0472">Membrane</keyword>
<evidence type="ECO:0000256" key="6">
    <source>
        <dbReference type="SAM" id="Phobius"/>
    </source>
</evidence>
<evidence type="ECO:0000256" key="4">
    <source>
        <dbReference type="ARBA" id="ARBA00022989"/>
    </source>
</evidence>
<evidence type="ECO:0000256" key="3">
    <source>
        <dbReference type="ARBA" id="ARBA00022692"/>
    </source>
</evidence>
<comment type="subcellular location">
    <subcellularLocation>
        <location evidence="1">Membrane</location>
        <topology evidence="1">Multi-pass membrane protein</topology>
    </subcellularLocation>
</comment>
<keyword evidence="9" id="KW-1185">Reference proteome</keyword>
<feature type="transmembrane region" description="Helical" evidence="6">
    <location>
        <begin position="195"/>
        <end position="216"/>
    </location>
</feature>
<evidence type="ECO:0000313" key="8">
    <source>
        <dbReference type="EMBL" id="SEN08918.1"/>
    </source>
</evidence>
<dbReference type="Gene3D" id="1.10.3730.20">
    <property type="match status" value="1"/>
</dbReference>
<feature type="transmembrane region" description="Helical" evidence="6">
    <location>
        <begin position="288"/>
        <end position="305"/>
    </location>
</feature>
<evidence type="ECO:0000259" key="7">
    <source>
        <dbReference type="Pfam" id="PF00892"/>
    </source>
</evidence>
<evidence type="ECO:0000256" key="2">
    <source>
        <dbReference type="ARBA" id="ARBA00007362"/>
    </source>
</evidence>
<evidence type="ECO:0000313" key="9">
    <source>
        <dbReference type="Proteomes" id="UP000199531"/>
    </source>
</evidence>
<dbReference type="RefSeq" id="WP_091813186.1">
    <property type="nucleotide sequence ID" value="NZ_FOCW01000001.1"/>
</dbReference>
<sequence length="309" mass="33605">MSAVTPSASSGLTPRAVLMLVLPPLLWAGNAVVGRAVAGLIPPVTFNLVRWTLAALILLPMAWQVLRPSSPLWAHWKRYAIIGLLGIGCYNMFQYMALKTSTPVNVTLVASSMPLWMMLIGRLFYDAPVTRHKLGGAVLSLAGVLFVLSRGEWANLLQLRLVIGDLYMVAATIAWSAYSWMLLHTREPASVRANWQAFVLAQVVFGLAWSGLFTGVEWAVQPELHVEWNALLIGSLAYVAIGPAVLAYAFWSRGVQLVGPTVAGFFVNLTPLFAALLSAMFLGDMPSWYHAVAFGLIVAGIVVSSRQRD</sequence>
<dbReference type="InterPro" id="IPR000620">
    <property type="entry name" value="EamA_dom"/>
</dbReference>
<feature type="transmembrane region" description="Helical" evidence="6">
    <location>
        <begin position="104"/>
        <end position="125"/>
    </location>
</feature>
<feature type="transmembrane region" description="Helical" evidence="6">
    <location>
        <begin position="132"/>
        <end position="149"/>
    </location>
</feature>